<reference evidence="1 2" key="1">
    <citation type="submission" date="2020-07" db="EMBL/GenBank/DDBJ databases">
        <title>Complete genome sequence analysis of Acidithiobacillus ferrivorans XJFY6S-08 reveals extreme environmental adaptation to alpine acid mine drainage.</title>
        <authorList>
            <person name="Yan L."/>
            <person name="Ni Y."/>
        </authorList>
    </citation>
    <scope>NUCLEOTIDE SEQUENCE [LARGE SCALE GENOMIC DNA]</scope>
    <source>
        <strain evidence="1 2">XJFY6S-08</strain>
    </source>
</reference>
<gene>
    <name evidence="1" type="ORF">H2515_00235</name>
</gene>
<accession>A0A7T5BGY6</accession>
<organism evidence="1 2">
    <name type="scientific">Acidithiobacillus ferrivorans</name>
    <dbReference type="NCBI Taxonomy" id="160808"/>
    <lineage>
        <taxon>Bacteria</taxon>
        <taxon>Pseudomonadati</taxon>
        <taxon>Pseudomonadota</taxon>
        <taxon>Acidithiobacillia</taxon>
        <taxon>Acidithiobacillales</taxon>
        <taxon>Acidithiobacillaceae</taxon>
        <taxon>Acidithiobacillus</taxon>
    </lineage>
</organism>
<evidence type="ECO:0000313" key="1">
    <source>
        <dbReference type="EMBL" id="QQD72819.1"/>
    </source>
</evidence>
<name>A0A7T5BGY6_9PROT</name>
<dbReference type="Proteomes" id="UP000595420">
    <property type="component" value="Chromosome"/>
</dbReference>
<sequence length="86" mass="10003">MDDETEELQIVCPLCSEEHSYRLAVDRSYVLYHMTSAMMDSKPTYKRFKRIFTCPAKNEHFQAVVRLEESFGTIINDVKVVPDDIA</sequence>
<dbReference type="AlphaFoldDB" id="A0A7T5BGY6"/>
<evidence type="ECO:0000313" key="2">
    <source>
        <dbReference type="Proteomes" id="UP000595420"/>
    </source>
</evidence>
<dbReference type="RefSeq" id="WP_198660632.1">
    <property type="nucleotide sequence ID" value="NZ_CP059488.1"/>
</dbReference>
<dbReference type="EMBL" id="CP059488">
    <property type="protein sequence ID" value="QQD72819.1"/>
    <property type="molecule type" value="Genomic_DNA"/>
</dbReference>
<proteinExistence type="predicted"/>
<protein>
    <submittedName>
        <fullName evidence="1">Uncharacterized protein</fullName>
    </submittedName>
</protein>